<organism evidence="2">
    <name type="scientific">viral metagenome</name>
    <dbReference type="NCBI Taxonomy" id="1070528"/>
    <lineage>
        <taxon>unclassified sequences</taxon>
        <taxon>metagenomes</taxon>
        <taxon>organismal metagenomes</taxon>
    </lineage>
</organism>
<dbReference type="Pfam" id="PF13306">
    <property type="entry name" value="LRR_5"/>
    <property type="match status" value="1"/>
</dbReference>
<dbReference type="Gene3D" id="3.80.10.10">
    <property type="entry name" value="Ribonuclease Inhibitor"/>
    <property type="match status" value="1"/>
</dbReference>
<proteinExistence type="predicted"/>
<dbReference type="InterPro" id="IPR026906">
    <property type="entry name" value="LRR_5"/>
</dbReference>
<feature type="domain" description="DUF4347" evidence="1">
    <location>
        <begin position="26"/>
        <end position="191"/>
    </location>
</feature>
<name>A0A6C0LKB9_9ZZZZ</name>
<accession>A0A6C0LKB9</accession>
<sequence>MDNNEQLSVVDLIYDNEADTSTMKNVLLIHDKVVDFETFINAAKSDTFPIVYNNGSSKEALLQLLEEKFVSISRVAFVFHNGSPISFLDNEPLFTNEDLIGTPTFSNNMAFIIEISKSFQIGNLDFLACNTLQYDNWKTYFHVLKEHTGATIGASDDSTGNLKYGGDWILESTNEDIQNVYFTDLIENYQYTLATSITQSGGSIELRQEPLVTGSVEYAINGGSTWTAVVWPLTINNSSTTSATLTVELTTDITLTSSIGGTVGYIIIGSNKITIEGSSNVITISNVANYPGFVQNGTSLNTALLPAYTNVSVQNIGVVTNDPTTTTTTLANGQGWVCQSYFGAYITSGTISVINCYSTGLIGVTGTSYTYMGGIFGQIAGTHISGTAVLYAENCYSTGAINAANSGGIFGWATGYLTFGNSQIYAKNCYFTGAFNAQDAGGIFAYRAGYSTSGNAQIYATNCYSTAAIGSSAGNGGGIFGAQCGYKASGGKIYAENCYGTGDISGSACGGIFGCWTGYQASGGQIYAKNCYSTGAITQDNTNNGTGGIFGGLAGYQSSGSSQVYATNCYSTGAIGGKTAGGIFGTTAGYQATGNLAVYALYCYSTGVISGSGAGGIFGYVAGQAVTSTAATVTVSAENCYSTGAITGASAGGIFGQSAGYQSVFPYLKINALNCYTTGAYTGTTNRGIYGAGAITTICTSSNCIGADNNTWADSQARSTILASSPRVWLDYSTLTNVPWLLRSFNATIYNPASSEILVGQTEQSGAGEFTPGYTYIIYQNPSPSRIAIDAGTGDITFTNAAPPGAYTVGVLVGKLSGSVYIDYEVNSYTFVVGAVTVVTFNTGYEYSTDLAVINGGAIVGLANADPTSGGGLTIGDIVSVVLGTRVVSVANFTNADSLTSLDLSGTNVLENIGDNAFKGCTVLPSVTFPSSVSFIGVDAFDGCILLRSFIWADPRGFNNLGAGAFNTGIDTTTSKGTVTYNDTAEESDLPPALDPADPESVYNNDYNIIFNSTPICFNKGTEILCFNEEKGEEEYVLVENLKEGDLVKSYKHGYRKIDVVVSNNMRNNTGNWRECMYKMIKTDTNGLTKDLIVTGGHSILVDDLGNGPLKNLNNTRLGRNGSPIDGKHLLLSSVSKDFIKLENNDLYTWYHFTLECGGENDRRYGVWANGILSETPSKNMLIKQSYFPGIKPAPVTRKMANPAPVRQPNQQQLLLIQRARARQRLIMQHRGRIRQRLIMQHRARVRQWLIMRYRARVRQWLIQQRGRQIRR</sequence>
<dbReference type="AlphaFoldDB" id="A0A6C0LKB9"/>
<evidence type="ECO:0000259" key="1">
    <source>
        <dbReference type="Pfam" id="PF14252"/>
    </source>
</evidence>
<protein>
    <recommendedName>
        <fullName evidence="1">DUF4347 domain-containing protein</fullName>
    </recommendedName>
</protein>
<dbReference type="SUPFAM" id="SSF52058">
    <property type="entry name" value="L domain-like"/>
    <property type="match status" value="1"/>
</dbReference>
<dbReference type="Gene3D" id="2.160.20.110">
    <property type="match status" value="1"/>
</dbReference>
<reference evidence="2" key="1">
    <citation type="journal article" date="2020" name="Nature">
        <title>Giant virus diversity and host interactions through global metagenomics.</title>
        <authorList>
            <person name="Schulz F."/>
            <person name="Roux S."/>
            <person name="Paez-Espino D."/>
            <person name="Jungbluth S."/>
            <person name="Walsh D.A."/>
            <person name="Denef V.J."/>
            <person name="McMahon K.D."/>
            <person name="Konstantinidis K.T."/>
            <person name="Eloe-Fadrosh E.A."/>
            <person name="Kyrpides N.C."/>
            <person name="Woyke T."/>
        </authorList>
    </citation>
    <scope>NUCLEOTIDE SEQUENCE</scope>
    <source>
        <strain evidence="2">GVMAG-M-3300027892-73</strain>
    </source>
</reference>
<dbReference type="InterPro" id="IPR025592">
    <property type="entry name" value="DUF4347"/>
</dbReference>
<dbReference type="EMBL" id="MN740522">
    <property type="protein sequence ID" value="QHU31003.1"/>
    <property type="molecule type" value="Genomic_DNA"/>
</dbReference>
<dbReference type="InterPro" id="IPR032675">
    <property type="entry name" value="LRR_dom_sf"/>
</dbReference>
<evidence type="ECO:0000313" key="2">
    <source>
        <dbReference type="EMBL" id="QHU31003.1"/>
    </source>
</evidence>
<dbReference type="Pfam" id="PF14252">
    <property type="entry name" value="DUF4347"/>
    <property type="match status" value="1"/>
</dbReference>